<dbReference type="CDD" id="cd09539">
    <property type="entry name" value="SAM_TNK-like"/>
    <property type="match status" value="1"/>
</dbReference>
<keyword evidence="5" id="KW-0808">Transferase</keyword>
<dbReference type="InterPro" id="IPR049587">
    <property type="entry name" value="TNK-like_SAM"/>
</dbReference>
<evidence type="ECO:0000256" key="6">
    <source>
        <dbReference type="ARBA" id="ARBA00022741"/>
    </source>
</evidence>
<dbReference type="VEuPathDB" id="VectorBase:CSON001551"/>
<keyword evidence="9" id="KW-0829">Tyrosine-protein kinase</keyword>
<dbReference type="Pfam" id="PF09027">
    <property type="entry name" value="GTPase_binding"/>
    <property type="match status" value="1"/>
</dbReference>
<protein>
    <recommendedName>
        <fullName evidence="2">non-specific protein-tyrosine kinase</fullName>
        <ecNumber evidence="2">2.7.10.2</ecNumber>
    </recommendedName>
</protein>
<evidence type="ECO:0000256" key="4">
    <source>
        <dbReference type="ARBA" id="ARBA00022490"/>
    </source>
</evidence>
<dbReference type="InterPro" id="IPR037085">
    <property type="entry name" value="Cdc42-bd-like_dom_sf"/>
</dbReference>
<keyword evidence="10" id="KW-0175">Coiled coil</keyword>
<dbReference type="OMA" id="QMYASKD"/>
<dbReference type="Gene3D" id="4.10.680.10">
    <property type="entry name" value="Cdc42-like binding domain"/>
    <property type="match status" value="1"/>
</dbReference>
<keyword evidence="8" id="KW-0067">ATP-binding</keyword>
<evidence type="ECO:0000256" key="7">
    <source>
        <dbReference type="ARBA" id="ARBA00022777"/>
    </source>
</evidence>
<dbReference type="InterPro" id="IPR055175">
    <property type="entry name" value="ACK/TNK-like_SAM"/>
</dbReference>
<dbReference type="PROSITE" id="PS50030">
    <property type="entry name" value="UBA"/>
    <property type="match status" value="1"/>
</dbReference>
<accession>A0A336L175</accession>
<evidence type="ECO:0000313" key="14">
    <source>
        <dbReference type="EMBL" id="SSX29641.1"/>
    </source>
</evidence>
<evidence type="ECO:0000313" key="13">
    <source>
        <dbReference type="EMBL" id="SSX09918.1"/>
    </source>
</evidence>
<feature type="domain" description="UBA" evidence="12">
    <location>
        <begin position="853"/>
        <end position="900"/>
    </location>
</feature>
<dbReference type="AlphaFoldDB" id="A0A336L175"/>
<keyword evidence="7" id="KW-0418">Kinase</keyword>
<evidence type="ECO:0000256" key="10">
    <source>
        <dbReference type="SAM" id="Coils"/>
    </source>
</evidence>
<keyword evidence="3" id="KW-0728">SH3 domain</keyword>
<reference evidence="13" key="1">
    <citation type="submission" date="2018-04" db="EMBL/GenBank/DDBJ databases">
        <authorList>
            <person name="Go L.Y."/>
            <person name="Mitchell J.A."/>
        </authorList>
    </citation>
    <scope>NUCLEOTIDE SEQUENCE</scope>
    <source>
        <tissue evidence="13">Whole organism</tissue>
    </source>
</reference>
<proteinExistence type="predicted"/>
<dbReference type="InterPro" id="IPR015116">
    <property type="entry name" value="Cdc42-bd-like"/>
</dbReference>
<evidence type="ECO:0000256" key="3">
    <source>
        <dbReference type="ARBA" id="ARBA00022443"/>
    </source>
</evidence>
<evidence type="ECO:0000256" key="1">
    <source>
        <dbReference type="ARBA" id="ARBA00004496"/>
    </source>
</evidence>
<feature type="coiled-coil region" evidence="10">
    <location>
        <begin position="812"/>
        <end position="846"/>
    </location>
</feature>
<dbReference type="GO" id="GO:0005737">
    <property type="term" value="C:cytoplasm"/>
    <property type="evidence" value="ECO:0007669"/>
    <property type="project" value="UniProtKB-SubCell"/>
</dbReference>
<keyword evidence="6" id="KW-0547">Nucleotide-binding</keyword>
<dbReference type="SMART" id="SM00165">
    <property type="entry name" value="UBA"/>
    <property type="match status" value="1"/>
</dbReference>
<evidence type="ECO:0000256" key="5">
    <source>
        <dbReference type="ARBA" id="ARBA00022679"/>
    </source>
</evidence>
<comment type="subcellular location">
    <subcellularLocation>
        <location evidence="1">Cytoplasm</location>
    </subcellularLocation>
</comment>
<evidence type="ECO:0000256" key="9">
    <source>
        <dbReference type="ARBA" id="ARBA00023137"/>
    </source>
</evidence>
<feature type="region of interest" description="Disordered" evidence="11">
    <location>
        <begin position="264"/>
        <end position="283"/>
    </location>
</feature>
<dbReference type="EC" id="2.7.10.2" evidence="2"/>
<dbReference type="GO" id="GO:0004715">
    <property type="term" value="F:non-membrane spanning protein tyrosine kinase activity"/>
    <property type="evidence" value="ECO:0007669"/>
    <property type="project" value="UniProtKB-EC"/>
</dbReference>
<evidence type="ECO:0000259" key="12">
    <source>
        <dbReference type="PROSITE" id="PS50030"/>
    </source>
</evidence>
<dbReference type="CDD" id="cd14328">
    <property type="entry name" value="UBA_TNK1"/>
    <property type="match status" value="1"/>
</dbReference>
<dbReference type="Pfam" id="PF22931">
    <property type="entry name" value="SAM_TNK"/>
    <property type="match status" value="1"/>
</dbReference>
<sequence length="900" mass="100879">MHIKTASYMKKHKKRQDLRIKMTQLDPSPDTEWLENLLRDVQLEQFLTKIRDDLQVTRLAHFDYVHSGDLEKIGLGKPAIRRLLEAVRKKHRQQWRKNILSKQFLSGAMPTVFHATTDYSEQNRLKMNVNDAIAIIDDRPELQFIKGQNLVTYEIGTFPRYCVEQPQFQHKRGGISRPLQESFRHTGHGSSFGKCWGNPSALDNEFHGNKTMGDGVQLRSKTLGTIQTDRKGKCVSEQYVKERRLTAHKQFAYNKLKNDRAMAQTMSKNESKQKPERPPMPNICKKSEEGVLIYLSPEESSALKNLNQSTSNKTNICLLDEPIDVPTQGTTSRDFIAESDAAWEVAETSRRPPPYQFPPTYSNTLNLNQAGNNTNSPKFNTSRLQHSRTLEEHDPFNTSHISSNGLNLNHIYGNSGYNPSLAKQMSLGNVPGNEIYENREMFQQQSMGQVPRNNYGMIQMKQSTSAEFDQIAQRTSPSRPNYQITSDLTTQSITSLTSVDSGVVSQSTFNDDSLSESLAVNFNNAVSLDESNTSTAAQQGTPKKLDKTFLAELEKDIYKNQASANVNDFQAYGQKETTVNQISAVLQTKNYESTKNMNLNNYSPQKMQNNMSSDKNFMQTRNNYEAFVSKGNQGKSSYESTINFSKQSNNANNDVWSPIISPNNSNNINSNNIYGNSSVMTGSMSQLTEQNLQTISTISSHLTHYQYNTTGVGGIGGNLYSSVAGDLYGSVAGDIYEQVAETPVNIYSNYGAIPRPKGNINQTNSFSAIDLSNTSRELSGALYDEVANDTVDGLRPIRAAPLPPPGQATLSHQQIQRRLEKMTIQKQQVQALMQELGEEASNEEAKLALEAVNWDHTAAVRHFKVERLFRLGVASRERCQEALLKTGWSVELAASILLEA</sequence>
<organism evidence="13">
    <name type="scientific">Culicoides sonorensis</name>
    <name type="common">Biting midge</name>
    <dbReference type="NCBI Taxonomy" id="179676"/>
    <lineage>
        <taxon>Eukaryota</taxon>
        <taxon>Metazoa</taxon>
        <taxon>Ecdysozoa</taxon>
        <taxon>Arthropoda</taxon>
        <taxon>Hexapoda</taxon>
        <taxon>Insecta</taxon>
        <taxon>Pterygota</taxon>
        <taxon>Neoptera</taxon>
        <taxon>Endopterygota</taxon>
        <taxon>Diptera</taxon>
        <taxon>Nematocera</taxon>
        <taxon>Chironomoidea</taxon>
        <taxon>Ceratopogonidae</taxon>
        <taxon>Ceratopogoninae</taxon>
        <taxon>Culicoides</taxon>
        <taxon>Monoculicoides</taxon>
    </lineage>
</organism>
<dbReference type="EMBL" id="UFQS01001248">
    <property type="protein sequence ID" value="SSX09918.1"/>
    <property type="molecule type" value="Genomic_DNA"/>
</dbReference>
<keyword evidence="4" id="KW-0963">Cytoplasm</keyword>
<evidence type="ECO:0000256" key="11">
    <source>
        <dbReference type="SAM" id="MobiDB-lite"/>
    </source>
</evidence>
<evidence type="ECO:0000256" key="2">
    <source>
        <dbReference type="ARBA" id="ARBA00011903"/>
    </source>
</evidence>
<dbReference type="EMBL" id="UFQT01001248">
    <property type="protein sequence ID" value="SSX29641.1"/>
    <property type="molecule type" value="Genomic_DNA"/>
</dbReference>
<name>A0A336L175_CULSO</name>
<dbReference type="InterPro" id="IPR015940">
    <property type="entry name" value="UBA"/>
</dbReference>
<gene>
    <name evidence="13" type="primary">CSON001551</name>
</gene>
<dbReference type="GO" id="GO:0005524">
    <property type="term" value="F:ATP binding"/>
    <property type="evidence" value="ECO:0007669"/>
    <property type="project" value="UniProtKB-KW"/>
</dbReference>
<reference evidence="14" key="2">
    <citation type="submission" date="2018-07" db="EMBL/GenBank/DDBJ databases">
        <authorList>
            <person name="Quirk P.G."/>
            <person name="Krulwich T.A."/>
        </authorList>
    </citation>
    <scope>NUCLEOTIDE SEQUENCE</scope>
</reference>
<evidence type="ECO:0000256" key="8">
    <source>
        <dbReference type="ARBA" id="ARBA00022840"/>
    </source>
</evidence>